<dbReference type="RefSeq" id="WP_149755648.1">
    <property type="nucleotide sequence ID" value="NZ_FOMS01000005.1"/>
</dbReference>
<dbReference type="PANTHER" id="PTHR19328:SF75">
    <property type="entry name" value="ALDOSE SUGAR DEHYDROGENASE YLII"/>
    <property type="match status" value="1"/>
</dbReference>
<gene>
    <name evidence="3" type="ORF">SAMN04515678_105107</name>
</gene>
<evidence type="ECO:0000313" key="3">
    <source>
        <dbReference type="EMBL" id="SFD98784.1"/>
    </source>
</evidence>
<dbReference type="Pfam" id="PF07995">
    <property type="entry name" value="GSDH"/>
    <property type="match status" value="1"/>
</dbReference>
<evidence type="ECO:0000259" key="2">
    <source>
        <dbReference type="Pfam" id="PF07995"/>
    </source>
</evidence>
<dbReference type="InterPro" id="IPR011042">
    <property type="entry name" value="6-blade_b-propeller_TolB-like"/>
</dbReference>
<dbReference type="InterPro" id="IPR012938">
    <property type="entry name" value="Glc/Sorbosone_DH"/>
</dbReference>
<dbReference type="OrthoDB" id="9770043at2"/>
<keyword evidence="1" id="KW-0732">Signal</keyword>
<dbReference type="SUPFAM" id="SSF50952">
    <property type="entry name" value="Soluble quinoprotein glucose dehydrogenase"/>
    <property type="match status" value="1"/>
</dbReference>
<dbReference type="AlphaFoldDB" id="A0A1I1WUA9"/>
<evidence type="ECO:0000313" key="4">
    <source>
        <dbReference type="Proteomes" id="UP000325289"/>
    </source>
</evidence>
<dbReference type="PANTHER" id="PTHR19328">
    <property type="entry name" value="HEDGEHOG-INTERACTING PROTEIN"/>
    <property type="match status" value="1"/>
</dbReference>
<organism evidence="3 4">
    <name type="scientific">Roseivivax sediminis</name>
    <dbReference type="NCBI Taxonomy" id="936889"/>
    <lineage>
        <taxon>Bacteria</taxon>
        <taxon>Pseudomonadati</taxon>
        <taxon>Pseudomonadota</taxon>
        <taxon>Alphaproteobacteria</taxon>
        <taxon>Rhodobacterales</taxon>
        <taxon>Roseobacteraceae</taxon>
        <taxon>Roseivivax</taxon>
    </lineage>
</organism>
<dbReference type="EMBL" id="FOMS01000005">
    <property type="protein sequence ID" value="SFD98784.1"/>
    <property type="molecule type" value="Genomic_DNA"/>
</dbReference>
<proteinExistence type="predicted"/>
<dbReference type="InterPro" id="IPR011041">
    <property type="entry name" value="Quinoprot_gluc/sorb_DH_b-prop"/>
</dbReference>
<feature type="domain" description="Glucose/Sorbosone dehydrogenase" evidence="2">
    <location>
        <begin position="63"/>
        <end position="393"/>
    </location>
</feature>
<name>A0A1I1WUA9_9RHOB</name>
<feature type="signal peptide" evidence="1">
    <location>
        <begin position="1"/>
        <end position="22"/>
    </location>
</feature>
<protein>
    <submittedName>
        <fullName evidence="3">Glucose/arabinose dehydrogenase, beta-propeller fold</fullName>
    </submittedName>
</protein>
<feature type="chain" id="PRO_5009301979" evidence="1">
    <location>
        <begin position="23"/>
        <end position="400"/>
    </location>
</feature>
<keyword evidence="4" id="KW-1185">Reference proteome</keyword>
<reference evidence="3 4" key="1">
    <citation type="submission" date="2016-10" db="EMBL/GenBank/DDBJ databases">
        <authorList>
            <person name="Varghese N."/>
            <person name="Submissions S."/>
        </authorList>
    </citation>
    <scope>NUCLEOTIDE SEQUENCE [LARGE SCALE GENOMIC DNA]</scope>
    <source>
        <strain evidence="4">YIM D21,KCTC 23444,ACCC 10710</strain>
    </source>
</reference>
<dbReference type="Gene3D" id="2.120.10.30">
    <property type="entry name" value="TolB, C-terminal domain"/>
    <property type="match status" value="1"/>
</dbReference>
<sequence length="400" mass="42848">MRHLTALSAPLALCLAAGPVAAQEFERGPRNTDLEPASEDQFRAPLETTDITLDTTVIAGGLVHPWGIEVLPGEQGYLVTERPGRLRTVSRDGIVSDPISGVPEVLNQRQGGLLDVALAPDFEDSRRIYLSYAKPVGDGLSATAAAYATLSEDMTALEDVTEIFVQEPGSTVPMHFGSRVDFDGNGHVYITTGEHSSPETRVFAQDLDKTYGKTIRLTLDGEVPQDNPFVGEEGAVPSIWSYGHRNPQGAMVQDGDLWVIEHGPAGGDELNAVEPGLNYGWPVISYGQNYNGSEVGEGIAQQEGMEQPVYFWDPVIAPGGMTMYDGSAFSDWQGDLFIGSLSPGGIVRLELDGGTVVAEERLQMDLGRVRDVTVDDDGGLLAITDFEDGEIVKILPASGS</sequence>
<evidence type="ECO:0000256" key="1">
    <source>
        <dbReference type="SAM" id="SignalP"/>
    </source>
</evidence>
<accession>A0A1I1WUA9</accession>
<dbReference type="Proteomes" id="UP000325289">
    <property type="component" value="Unassembled WGS sequence"/>
</dbReference>